<reference evidence="2 4" key="1">
    <citation type="journal article" date="2024" name="Science">
        <title>Giant polyketide synthase enzymes in the biosynthesis of giant marine polyether toxins.</title>
        <authorList>
            <person name="Fallon T.R."/>
            <person name="Shende V.V."/>
            <person name="Wierzbicki I.H."/>
            <person name="Pendleton A.L."/>
            <person name="Watervoot N.F."/>
            <person name="Auber R.P."/>
            <person name="Gonzalez D.J."/>
            <person name="Wisecaver J.H."/>
            <person name="Moore B.S."/>
        </authorList>
    </citation>
    <scope>NUCLEOTIDE SEQUENCE [LARGE SCALE GENOMIC DNA]</scope>
    <source>
        <strain evidence="2 4">12B1</strain>
    </source>
</reference>
<proteinExistence type="predicted"/>
<name>A0AB34JYC9_PRYPA</name>
<feature type="compositionally biased region" description="Pro residues" evidence="1">
    <location>
        <begin position="243"/>
        <end position="259"/>
    </location>
</feature>
<feature type="region of interest" description="Disordered" evidence="1">
    <location>
        <begin position="157"/>
        <end position="186"/>
    </location>
</feature>
<evidence type="ECO:0000313" key="3">
    <source>
        <dbReference type="EMBL" id="KAL1525876.1"/>
    </source>
</evidence>
<gene>
    <name evidence="2" type="ORF">AB1Y20_020689</name>
    <name evidence="3" type="ORF">AB1Y20_020705</name>
</gene>
<dbReference type="EMBL" id="JBGBPQ010000004">
    <property type="protein sequence ID" value="KAL1525876.1"/>
    <property type="molecule type" value="Genomic_DNA"/>
</dbReference>
<feature type="compositionally biased region" description="Low complexity" evidence="1">
    <location>
        <begin position="501"/>
        <end position="511"/>
    </location>
</feature>
<feature type="compositionally biased region" description="Pro residues" evidence="1">
    <location>
        <begin position="269"/>
        <end position="290"/>
    </location>
</feature>
<feature type="region of interest" description="Disordered" evidence="1">
    <location>
        <begin position="480"/>
        <end position="530"/>
    </location>
</feature>
<sequence>MPSPLSRSGWIEVSDSKSASDPPVRRYAHQEGFHLSLYDSVPDERTHPSARVRFDMRNVLCLRPAAGSAVEVFLPTGRKPYKLFASFGAADDEGAAAWLRLWCSSVDFGNVDRRLRLHRDYSLVLALDNTCWSQEAVPTSWRGASWRHLSLLHPAPPLLSPRSPHHPTYTPTTPRPSPLRFPAVCSEDSDSFPRAFLSSAEELPSALQLDAHEEAEEDAAAAAAGRRRASPSLSSASSASPPLSLPSPPLPSAFLPPPAHSSALLPSPLLAPPSTPAPPLPPPSLLPPPSAAAATPRFQFELPRHVDSSEAVVVNLPSGGKARVMLPAAAEAGQLVTFTLAPQAPAAMAACVAGDEGGPQRFEVRVPSGVPPSSELRVMTPLGVGLRLLLPAAAAPGHVLSFTATMPPPHLRVPAVLATPSARPAYFEAAVPLNLLPGEVFKAILPSAEAVLVTVPPAASKGTVLSFRAADRTGLGVSVAAREQQTGGEGELGAEDGKGESSQSSKSSHGSLSREHGGMVQLTVDTISKC</sequence>
<dbReference type="EMBL" id="JBGBPQ010000004">
    <property type="protein sequence ID" value="KAL1525857.1"/>
    <property type="molecule type" value="Genomic_DNA"/>
</dbReference>
<feature type="region of interest" description="Disordered" evidence="1">
    <location>
        <begin position="1"/>
        <end position="24"/>
    </location>
</feature>
<evidence type="ECO:0000256" key="1">
    <source>
        <dbReference type="SAM" id="MobiDB-lite"/>
    </source>
</evidence>
<dbReference type="AlphaFoldDB" id="A0AB34JYC9"/>
<evidence type="ECO:0000313" key="2">
    <source>
        <dbReference type="EMBL" id="KAL1525857.1"/>
    </source>
</evidence>
<dbReference type="Proteomes" id="UP001515480">
    <property type="component" value="Unassembled WGS sequence"/>
</dbReference>
<feature type="compositionally biased region" description="Low complexity" evidence="1">
    <location>
        <begin position="220"/>
        <end position="242"/>
    </location>
</feature>
<organism evidence="2 4">
    <name type="scientific">Prymnesium parvum</name>
    <name type="common">Toxic golden alga</name>
    <dbReference type="NCBI Taxonomy" id="97485"/>
    <lineage>
        <taxon>Eukaryota</taxon>
        <taxon>Haptista</taxon>
        <taxon>Haptophyta</taxon>
        <taxon>Prymnesiophyceae</taxon>
        <taxon>Prymnesiales</taxon>
        <taxon>Prymnesiaceae</taxon>
        <taxon>Prymnesium</taxon>
    </lineage>
</organism>
<accession>A0AB34JYC9</accession>
<comment type="caution">
    <text evidence="2">The sequence shown here is derived from an EMBL/GenBank/DDBJ whole genome shotgun (WGS) entry which is preliminary data.</text>
</comment>
<protein>
    <submittedName>
        <fullName evidence="2">Uncharacterized protein</fullName>
    </submittedName>
</protein>
<keyword evidence="4" id="KW-1185">Reference proteome</keyword>
<feature type="region of interest" description="Disordered" evidence="1">
    <location>
        <begin position="213"/>
        <end position="292"/>
    </location>
</feature>
<evidence type="ECO:0000313" key="4">
    <source>
        <dbReference type="Proteomes" id="UP001515480"/>
    </source>
</evidence>
<feature type="compositionally biased region" description="Low complexity" evidence="1">
    <location>
        <begin position="160"/>
        <end position="172"/>
    </location>
</feature>